<dbReference type="HOGENOM" id="CLU_1106593_0_0_11"/>
<dbReference type="NCBIfam" id="TIGR02391">
    <property type="entry name" value="hypoth_ymh"/>
    <property type="match status" value="1"/>
</dbReference>
<accession>A0A0D5CHE6</accession>
<evidence type="ECO:0000313" key="3">
    <source>
        <dbReference type="Proteomes" id="UP000032604"/>
    </source>
</evidence>
<name>A0A0D5CHE6_9MICO</name>
<dbReference type="KEGG" id="cmh:VO01_05755"/>
<evidence type="ECO:0000259" key="1">
    <source>
        <dbReference type="Pfam" id="PF09509"/>
    </source>
</evidence>
<gene>
    <name evidence="2" type="ORF">VO01_05755</name>
</gene>
<organism evidence="2 3">
    <name type="scientific">Clavibacter michiganensis subsp. insidiosus</name>
    <dbReference type="NCBI Taxonomy" id="33014"/>
    <lineage>
        <taxon>Bacteria</taxon>
        <taxon>Bacillati</taxon>
        <taxon>Actinomycetota</taxon>
        <taxon>Actinomycetes</taxon>
        <taxon>Micrococcales</taxon>
        <taxon>Microbacteriaceae</taxon>
        <taxon>Clavibacter</taxon>
    </lineage>
</organism>
<sequence length="235" mass="25270">MSLSYDDVRNLPLSDLSLNLLRSLGSDPNFNNLIQGFKQRGGYDQPTPSDLDAMLARLSDAWAWLESHALIGPSSRNPQSNNWSRVTTTGTALLDDPNALPKVWAEDRLAGGLHPALSSARSNFALGDFETASFAAMKAVEVEVRRVAALPNELLGVALMRKALSPKDGVLRDPGAEGGGQQAIADLFAGAIGAYKNPASHRTVRFDDAVEAAEVIQLADLLLRIVQRAEARLNL</sequence>
<dbReference type="EMBL" id="CP011043">
    <property type="protein sequence ID" value="AJW78699.1"/>
    <property type="molecule type" value="Genomic_DNA"/>
</dbReference>
<evidence type="ECO:0000313" key="2">
    <source>
        <dbReference type="EMBL" id="AJW78699.1"/>
    </source>
</evidence>
<protein>
    <recommendedName>
        <fullName evidence="1">Conserved hypothetical protein CHP02391 domain-containing protein</fullName>
    </recommendedName>
</protein>
<dbReference type="Proteomes" id="UP000032604">
    <property type="component" value="Chromosome"/>
</dbReference>
<proteinExistence type="predicted"/>
<dbReference type="AlphaFoldDB" id="A0A0D5CHE6"/>
<dbReference type="RefSeq" id="WP_045527490.1">
    <property type="nucleotide sequence ID" value="NZ_CP011043.1"/>
</dbReference>
<dbReference type="Pfam" id="PF09509">
    <property type="entry name" value="Hypoth_Ymh"/>
    <property type="match status" value="1"/>
</dbReference>
<reference evidence="2 3" key="1">
    <citation type="journal article" date="2015" name="Genome Announc.">
        <title>Complete Genome Sequence of Clavibacter michiganensis subsp. insidiosus R1-1 Using PacBio Single-Molecule Real-Time Technology.</title>
        <authorList>
            <person name="Lu Y."/>
            <person name="Samac D.A."/>
            <person name="Glazebrook J."/>
            <person name="Ishimaru C.A."/>
        </authorList>
    </citation>
    <scope>NUCLEOTIDE SEQUENCE [LARGE SCALE GENOMIC DNA]</scope>
    <source>
        <strain evidence="2 3">R1-1</strain>
    </source>
</reference>
<dbReference type="PATRIC" id="fig|33014.5.peg.1197"/>
<dbReference type="OrthoDB" id="5195054at2"/>
<dbReference type="InterPro" id="IPR012654">
    <property type="entry name" value="CHP02391"/>
</dbReference>
<feature type="domain" description="Conserved hypothetical protein CHP02391" evidence="1">
    <location>
        <begin position="113"/>
        <end position="225"/>
    </location>
</feature>